<evidence type="ECO:0000313" key="2">
    <source>
        <dbReference type="Proteomes" id="UP000823631"/>
    </source>
</evidence>
<protein>
    <submittedName>
        <fullName evidence="1">AAA family ATPase</fullName>
    </submittedName>
</protein>
<sequence length="231" mass="26712">MFEAQLQKLQLRDQEGRLVETDDEFYGADTPPDSADLAQDIFSAVPECSLVLLIDNLSAPLEASRGIPELQKAIFCTISQFLCMMRVCHPHFRFILVTGNNIYEKYLLEYAAAQHKFFIRDDTDCLLQISQEKCWQSVLGFTLSEVQEYFSAELELSARALECSKEEVMTQLMRCCPRYEFAENNLHQDLSAQHVFSPEDILRFFADPRACLKQTGQSVLPVKKVQYYRYY</sequence>
<comment type="caution">
    <text evidence="1">The sequence shown here is derived from an EMBL/GenBank/DDBJ whole genome shotgun (WGS) entry which is preliminary data.</text>
</comment>
<reference evidence="1" key="2">
    <citation type="journal article" date="2021" name="PeerJ">
        <title>Extensive microbial diversity within the chicken gut microbiome revealed by metagenomics and culture.</title>
        <authorList>
            <person name="Gilroy R."/>
            <person name="Ravi A."/>
            <person name="Getino M."/>
            <person name="Pursley I."/>
            <person name="Horton D.L."/>
            <person name="Alikhan N.F."/>
            <person name="Baker D."/>
            <person name="Gharbi K."/>
            <person name="Hall N."/>
            <person name="Watson M."/>
            <person name="Adriaenssens E.M."/>
            <person name="Foster-Nyarko E."/>
            <person name="Jarju S."/>
            <person name="Secka A."/>
            <person name="Antonio M."/>
            <person name="Oren A."/>
            <person name="Chaudhuri R.R."/>
            <person name="La Ragione R."/>
            <person name="Hildebrand F."/>
            <person name="Pallen M.J."/>
        </authorList>
    </citation>
    <scope>NUCLEOTIDE SEQUENCE</scope>
    <source>
        <strain evidence="1">17213</strain>
    </source>
</reference>
<organism evidence="1 2">
    <name type="scientific">Candidatus Avisuccinivibrio stercorigallinarum</name>
    <dbReference type="NCBI Taxonomy" id="2840704"/>
    <lineage>
        <taxon>Bacteria</taxon>
        <taxon>Pseudomonadati</taxon>
        <taxon>Pseudomonadota</taxon>
        <taxon>Gammaproteobacteria</taxon>
        <taxon>Aeromonadales</taxon>
        <taxon>Succinivibrionaceae</taxon>
        <taxon>Succinivibrionaceae incertae sedis</taxon>
        <taxon>Candidatus Avisuccinivibrio</taxon>
    </lineage>
</organism>
<dbReference type="Proteomes" id="UP000823631">
    <property type="component" value="Unassembled WGS sequence"/>
</dbReference>
<proteinExistence type="predicted"/>
<name>A0A9D9DDI7_9GAMM</name>
<reference evidence="1" key="1">
    <citation type="submission" date="2020-10" db="EMBL/GenBank/DDBJ databases">
        <authorList>
            <person name="Gilroy R."/>
        </authorList>
    </citation>
    <scope>NUCLEOTIDE SEQUENCE</scope>
    <source>
        <strain evidence="1">17213</strain>
    </source>
</reference>
<accession>A0A9D9DDI7</accession>
<dbReference type="AlphaFoldDB" id="A0A9D9DDI7"/>
<dbReference type="EMBL" id="JADINH010000174">
    <property type="protein sequence ID" value="MBO8416430.1"/>
    <property type="molecule type" value="Genomic_DNA"/>
</dbReference>
<gene>
    <name evidence="1" type="ORF">IAB19_08630</name>
</gene>
<evidence type="ECO:0000313" key="1">
    <source>
        <dbReference type="EMBL" id="MBO8416430.1"/>
    </source>
</evidence>